<protein>
    <submittedName>
        <fullName evidence="1">Uncharacterized protein</fullName>
    </submittedName>
</protein>
<comment type="caution">
    <text evidence="1">The sequence shown here is derived from an EMBL/GenBank/DDBJ whole genome shotgun (WGS) entry which is preliminary data.</text>
</comment>
<dbReference type="Proteomes" id="UP000654257">
    <property type="component" value="Unassembled WGS sequence"/>
</dbReference>
<name>A0A917G7M8_9NOCA</name>
<accession>A0A917G7M8</accession>
<reference evidence="1" key="2">
    <citation type="submission" date="2020-09" db="EMBL/GenBank/DDBJ databases">
        <authorList>
            <person name="Sun Q."/>
            <person name="Sedlacek I."/>
        </authorList>
    </citation>
    <scope>NUCLEOTIDE SEQUENCE</scope>
    <source>
        <strain evidence="1">CCM 7905</strain>
    </source>
</reference>
<keyword evidence="2" id="KW-1185">Reference proteome</keyword>
<sequence length="119" mass="12378">MLALIAVSAIAYGTREITRGVTASVGDTMDPRFVACGSVLNPIPSSDLEVSFPTSYPLEPRSTLQPIPDNVLSPRCDDRLAVNENFAGGAVLGGLIVLARSIGHAMVASGRRAAPGSRE</sequence>
<evidence type="ECO:0000313" key="1">
    <source>
        <dbReference type="EMBL" id="GGG27404.1"/>
    </source>
</evidence>
<dbReference type="AlphaFoldDB" id="A0A917G7M8"/>
<dbReference type="EMBL" id="BMCU01000006">
    <property type="protein sequence ID" value="GGG27404.1"/>
    <property type="molecule type" value="Genomic_DNA"/>
</dbReference>
<proteinExistence type="predicted"/>
<organism evidence="1 2">
    <name type="scientific">Rhodococcoides trifolii</name>
    <dbReference type="NCBI Taxonomy" id="908250"/>
    <lineage>
        <taxon>Bacteria</taxon>
        <taxon>Bacillati</taxon>
        <taxon>Actinomycetota</taxon>
        <taxon>Actinomycetes</taxon>
        <taxon>Mycobacteriales</taxon>
        <taxon>Nocardiaceae</taxon>
        <taxon>Rhodococcoides</taxon>
    </lineage>
</organism>
<evidence type="ECO:0000313" key="2">
    <source>
        <dbReference type="Proteomes" id="UP000654257"/>
    </source>
</evidence>
<reference evidence="1" key="1">
    <citation type="journal article" date="2014" name="Int. J. Syst. Evol. Microbiol.">
        <title>Complete genome sequence of Corynebacterium casei LMG S-19264T (=DSM 44701T), isolated from a smear-ripened cheese.</title>
        <authorList>
            <consortium name="US DOE Joint Genome Institute (JGI-PGF)"/>
            <person name="Walter F."/>
            <person name="Albersmeier A."/>
            <person name="Kalinowski J."/>
            <person name="Ruckert C."/>
        </authorList>
    </citation>
    <scope>NUCLEOTIDE SEQUENCE</scope>
    <source>
        <strain evidence="1">CCM 7905</strain>
    </source>
</reference>
<gene>
    <name evidence="1" type="ORF">GCM10007304_46550</name>
</gene>